<dbReference type="Gene3D" id="3.50.50.60">
    <property type="entry name" value="FAD/NAD(P)-binding domain"/>
    <property type="match status" value="1"/>
</dbReference>
<name>A0A066XPZ4_COLSU</name>
<evidence type="ECO:0000256" key="2">
    <source>
        <dbReference type="ARBA" id="ARBA00022827"/>
    </source>
</evidence>
<dbReference type="PANTHER" id="PTHR46972:SF1">
    <property type="entry name" value="FAD DEPENDENT OXIDOREDUCTASE DOMAIN-CONTAINING PROTEIN"/>
    <property type="match status" value="1"/>
</dbReference>
<dbReference type="Proteomes" id="UP000027238">
    <property type="component" value="Unassembled WGS sequence"/>
</dbReference>
<dbReference type="PRINTS" id="PR00420">
    <property type="entry name" value="RNGMNOXGNASE"/>
</dbReference>
<proteinExistence type="predicted"/>
<keyword evidence="3" id="KW-0560">Oxidoreductase</keyword>
<dbReference type="OrthoDB" id="655030at2759"/>
<evidence type="ECO:0000313" key="7">
    <source>
        <dbReference type="Proteomes" id="UP000027238"/>
    </source>
</evidence>
<reference evidence="7" key="1">
    <citation type="journal article" date="2014" name="Genome Announc.">
        <title>Draft genome sequence of Colletotrichum sublineola, a destructive pathogen of cultivated sorghum.</title>
        <authorList>
            <person name="Baroncelli R."/>
            <person name="Sanz-Martin J.M."/>
            <person name="Rech G.E."/>
            <person name="Sukno S.A."/>
            <person name="Thon M.R."/>
        </authorList>
    </citation>
    <scope>NUCLEOTIDE SEQUENCE [LARGE SCALE GENOMIC DNA]</scope>
    <source>
        <strain evidence="7">TX430BB</strain>
    </source>
</reference>
<dbReference type="AlphaFoldDB" id="A0A066XPZ4"/>
<dbReference type="Pfam" id="PF01494">
    <property type="entry name" value="FAD_binding_3"/>
    <property type="match status" value="2"/>
</dbReference>
<dbReference type="OMA" id="EGPFHAW"/>
<dbReference type="GO" id="GO:0071949">
    <property type="term" value="F:FAD binding"/>
    <property type="evidence" value="ECO:0007669"/>
    <property type="project" value="InterPro"/>
</dbReference>
<feature type="domain" description="FAD-binding" evidence="5">
    <location>
        <begin position="11"/>
        <end position="179"/>
    </location>
</feature>
<dbReference type="HOGENOM" id="CLU_009665_4_0_1"/>
<keyword evidence="4" id="KW-0503">Monooxygenase</keyword>
<dbReference type="eggNOG" id="ENOG502SJT3">
    <property type="taxonomic scope" value="Eukaryota"/>
</dbReference>
<dbReference type="STRING" id="1173701.A0A066XPZ4"/>
<evidence type="ECO:0000259" key="5">
    <source>
        <dbReference type="Pfam" id="PF01494"/>
    </source>
</evidence>
<dbReference type="PANTHER" id="PTHR46972">
    <property type="entry name" value="MONOOXYGENASE ASQM-RELATED"/>
    <property type="match status" value="1"/>
</dbReference>
<gene>
    <name evidence="6" type="ORF">CSUB01_11227</name>
</gene>
<protein>
    <recommendedName>
        <fullName evidence="5">FAD-binding domain-containing protein</fullName>
    </recommendedName>
</protein>
<evidence type="ECO:0000256" key="4">
    <source>
        <dbReference type="ARBA" id="ARBA00023033"/>
    </source>
</evidence>
<accession>A0A066XPZ4</accession>
<evidence type="ECO:0000256" key="3">
    <source>
        <dbReference type="ARBA" id="ARBA00023002"/>
    </source>
</evidence>
<organism evidence="6 7">
    <name type="scientific">Colletotrichum sublineola</name>
    <name type="common">Sorghum anthracnose fungus</name>
    <dbReference type="NCBI Taxonomy" id="1173701"/>
    <lineage>
        <taxon>Eukaryota</taxon>
        <taxon>Fungi</taxon>
        <taxon>Dikarya</taxon>
        <taxon>Ascomycota</taxon>
        <taxon>Pezizomycotina</taxon>
        <taxon>Sordariomycetes</taxon>
        <taxon>Hypocreomycetidae</taxon>
        <taxon>Glomerellales</taxon>
        <taxon>Glomerellaceae</taxon>
        <taxon>Colletotrichum</taxon>
        <taxon>Colletotrichum graminicola species complex</taxon>
    </lineage>
</organism>
<keyword evidence="7" id="KW-1185">Reference proteome</keyword>
<evidence type="ECO:0000256" key="1">
    <source>
        <dbReference type="ARBA" id="ARBA00022630"/>
    </source>
</evidence>
<dbReference type="GO" id="GO:0004497">
    <property type="term" value="F:monooxygenase activity"/>
    <property type="evidence" value="ECO:0007669"/>
    <property type="project" value="UniProtKB-KW"/>
</dbReference>
<comment type="caution">
    <text evidence="6">The sequence shown here is derived from an EMBL/GenBank/DDBJ whole genome shotgun (WGS) entry which is preliminary data.</text>
</comment>
<sequence>MAATHTRITTTAIAIIGAGPCGLTFARLLETQNVDYVVFERDVDTSPNPMHHGGTLDLHANSGQQAIKRAGLFDGFKKLARWDATTVVIHDSKCNLKTKMGEGRDAPEIDRFQLRQLLLESIPPHKVHWDHAVRSIERDGNPNSETPRMVINFANGTSISGFRLVVGADGAWSKVRPMITPEKPEYSGKMFLEGRISRGNPSYESALELSGPGSMMALGHGRALMVQQVADCSYRVYMGLQAPETLIRTSLDLSDSEATRDKLLSSAEFYKDFAPSLRQFIAHAEGPFRPWLLHRMPVSSLDWTHVPGVTLLGDAAHVSTPFVGEGVNMAMHDALKLAESIENHCSGLKGNLSEDSGKLEQALAEYETEMLGRAQDFIGRCIISENMFFADNGAQIVIDAITDAMKNQKQRLFESS</sequence>
<keyword evidence="2" id="KW-0274">FAD</keyword>
<dbReference type="InterPro" id="IPR002938">
    <property type="entry name" value="FAD-bd"/>
</dbReference>
<dbReference type="EMBL" id="JMSE01000483">
    <property type="protein sequence ID" value="KDN69734.1"/>
    <property type="molecule type" value="Genomic_DNA"/>
</dbReference>
<evidence type="ECO:0000313" key="6">
    <source>
        <dbReference type="EMBL" id="KDN69734.1"/>
    </source>
</evidence>
<feature type="domain" description="FAD-binding" evidence="5">
    <location>
        <begin position="308"/>
        <end position="347"/>
    </location>
</feature>
<keyword evidence="1" id="KW-0285">Flavoprotein</keyword>
<dbReference type="InterPro" id="IPR036188">
    <property type="entry name" value="FAD/NAD-bd_sf"/>
</dbReference>
<dbReference type="SUPFAM" id="SSF51905">
    <property type="entry name" value="FAD/NAD(P)-binding domain"/>
    <property type="match status" value="1"/>
</dbReference>